<protein>
    <submittedName>
        <fullName evidence="1">Uncharacterized protein</fullName>
    </submittedName>
</protein>
<sequence>MYRNDSQIVQQKRFNSDFVVAEFQPIELSGRFQYDMHKQKIHFVDGSQQTRLSISSVVETTPEVIAETSSLMEKE</sequence>
<dbReference type="AlphaFoldDB" id="A0A5J4U663"/>
<comment type="caution">
    <text evidence="1">The sequence shown here is derived from an EMBL/GenBank/DDBJ whole genome shotgun (WGS) entry which is preliminary data.</text>
</comment>
<proteinExistence type="predicted"/>
<accession>A0A5J4U663</accession>
<organism evidence="1 2">
    <name type="scientific">Streblomastix strix</name>
    <dbReference type="NCBI Taxonomy" id="222440"/>
    <lineage>
        <taxon>Eukaryota</taxon>
        <taxon>Metamonada</taxon>
        <taxon>Preaxostyla</taxon>
        <taxon>Oxymonadida</taxon>
        <taxon>Streblomastigidae</taxon>
        <taxon>Streblomastix</taxon>
    </lineage>
</organism>
<dbReference type="Proteomes" id="UP000324800">
    <property type="component" value="Unassembled WGS sequence"/>
</dbReference>
<reference evidence="1 2" key="1">
    <citation type="submission" date="2019-03" db="EMBL/GenBank/DDBJ databases">
        <title>Single cell metagenomics reveals metabolic interactions within the superorganism composed of flagellate Streblomastix strix and complex community of Bacteroidetes bacteria on its surface.</title>
        <authorList>
            <person name="Treitli S.C."/>
            <person name="Kolisko M."/>
            <person name="Husnik F."/>
            <person name="Keeling P."/>
            <person name="Hampl V."/>
        </authorList>
    </citation>
    <scope>NUCLEOTIDE SEQUENCE [LARGE SCALE GENOMIC DNA]</scope>
    <source>
        <strain evidence="1">ST1C</strain>
    </source>
</reference>
<evidence type="ECO:0000313" key="2">
    <source>
        <dbReference type="Proteomes" id="UP000324800"/>
    </source>
</evidence>
<evidence type="ECO:0000313" key="1">
    <source>
        <dbReference type="EMBL" id="KAA6366077.1"/>
    </source>
</evidence>
<gene>
    <name evidence="1" type="ORF">EZS28_038397</name>
</gene>
<name>A0A5J4U663_9EUKA</name>
<dbReference type="EMBL" id="SNRW01019764">
    <property type="protein sequence ID" value="KAA6366077.1"/>
    <property type="molecule type" value="Genomic_DNA"/>
</dbReference>